<reference evidence="1" key="1">
    <citation type="submission" date="2020-07" db="EMBL/GenBank/DDBJ databases">
        <title>Clinical and genomic characterization of carbapenemase-producing Enterobacterales causing secondary infections during the COVID-19 crisis at a New York City hospital.</title>
        <authorList>
            <person name="Gomez-Simmonds A."/>
            <person name="Annavajhala M.K."/>
            <person name="Uhlemann A.-C."/>
        </authorList>
    </citation>
    <scope>NUCLEOTIDE SEQUENCE</scope>
    <source>
        <strain evidence="1">NK1677</strain>
    </source>
</reference>
<name>A0A927DMX2_KLEPN</name>
<evidence type="ECO:0000313" key="2">
    <source>
        <dbReference type="Proteomes" id="UP000616340"/>
    </source>
</evidence>
<proteinExistence type="predicted"/>
<dbReference type="AlphaFoldDB" id="A0A927DMX2"/>
<dbReference type="EMBL" id="JACXTN010000008">
    <property type="protein sequence ID" value="MBD3710123.1"/>
    <property type="molecule type" value="Genomic_DNA"/>
</dbReference>
<sequence length="111" mass="12670">MHIFGIFFFSFFLFFLFFSSARRVGSGTLKVKTLKGMLSYVCSFATPGRLPAIRIRRIAIVREEAYLFSHLAHSCHIPGAPPLARAHILLIERGFMKQFREEESGLDGLQF</sequence>
<protein>
    <submittedName>
        <fullName evidence="1">Uncharacterized protein</fullName>
    </submittedName>
</protein>
<evidence type="ECO:0000313" key="1">
    <source>
        <dbReference type="EMBL" id="MBD3710123.1"/>
    </source>
</evidence>
<comment type="caution">
    <text evidence="1">The sequence shown here is derived from an EMBL/GenBank/DDBJ whole genome shotgun (WGS) entry which is preliminary data.</text>
</comment>
<accession>A0A927DMX2</accession>
<gene>
    <name evidence="1" type="ORF">IE996_32505</name>
</gene>
<organism evidence="1 2">
    <name type="scientific">Klebsiella pneumoniae</name>
    <dbReference type="NCBI Taxonomy" id="573"/>
    <lineage>
        <taxon>Bacteria</taxon>
        <taxon>Pseudomonadati</taxon>
        <taxon>Pseudomonadota</taxon>
        <taxon>Gammaproteobacteria</taxon>
        <taxon>Enterobacterales</taxon>
        <taxon>Enterobacteriaceae</taxon>
        <taxon>Klebsiella/Raoultella group</taxon>
        <taxon>Klebsiella</taxon>
        <taxon>Klebsiella pneumoniae complex</taxon>
    </lineage>
</organism>
<dbReference type="Proteomes" id="UP000616340">
    <property type="component" value="Unassembled WGS sequence"/>
</dbReference>